<feature type="region of interest" description="Disordered" evidence="5">
    <location>
        <begin position="311"/>
        <end position="365"/>
    </location>
</feature>
<sequence>MIEVHDLSKRYGAKTAVDHLTFSVQPGRITGFLGPNGAGKSTTMRLILGLDRPQSGTATIDGVRYADLREPLRKVGALLEARAVHTGRSAYNHLLCLAQSQGLPRKRVEESLALVGLTEVAKKRAGGFSLGMGQRLGIAAALLGDPQVLILDEPVNGLDPEGVLWIRNLMKALAAAGKTIFVSSHLMSEMAQTADHLVVIGRGALIADESVDAFIARSSDHSVLVRTPQPSQLAKELERTPAEGEADGVTVATAEDGSLIVRGMTAQEIGEKAAAARVVLHELTPQRASLEEAFMEMTRGSVEYHADLESQTGGAGAAGGGIADAVPPGFAPPGAVPPGAAPPAALPSQDRAEPAVPTSGSEAAE</sequence>
<dbReference type="GO" id="GO:0005524">
    <property type="term" value="F:ATP binding"/>
    <property type="evidence" value="ECO:0007669"/>
    <property type="project" value="UniProtKB-KW"/>
</dbReference>
<dbReference type="SMART" id="SM00382">
    <property type="entry name" value="AAA"/>
    <property type="match status" value="1"/>
</dbReference>
<dbReference type="PANTHER" id="PTHR43335">
    <property type="entry name" value="ABC TRANSPORTER, ATP-BINDING PROTEIN"/>
    <property type="match status" value="1"/>
</dbReference>
<feature type="compositionally biased region" description="Gly residues" evidence="5">
    <location>
        <begin position="313"/>
        <end position="322"/>
    </location>
</feature>
<evidence type="ECO:0000256" key="1">
    <source>
        <dbReference type="ARBA" id="ARBA00005417"/>
    </source>
</evidence>
<dbReference type="InterPro" id="IPR027417">
    <property type="entry name" value="P-loop_NTPase"/>
</dbReference>
<keyword evidence="8" id="KW-1185">Reference proteome</keyword>
<evidence type="ECO:0000259" key="6">
    <source>
        <dbReference type="PROSITE" id="PS50893"/>
    </source>
</evidence>
<dbReference type="SUPFAM" id="SSF52540">
    <property type="entry name" value="P-loop containing nucleoside triphosphate hydrolases"/>
    <property type="match status" value="1"/>
</dbReference>
<feature type="compositionally biased region" description="Pro residues" evidence="5">
    <location>
        <begin position="329"/>
        <end position="345"/>
    </location>
</feature>
<evidence type="ECO:0000256" key="2">
    <source>
        <dbReference type="ARBA" id="ARBA00022448"/>
    </source>
</evidence>
<evidence type="ECO:0000313" key="8">
    <source>
        <dbReference type="Proteomes" id="UP000730482"/>
    </source>
</evidence>
<gene>
    <name evidence="7" type="ORF">KGQ19_17815</name>
</gene>
<keyword evidence="4 7" id="KW-0067">ATP-binding</keyword>
<reference evidence="7 8" key="1">
    <citation type="submission" date="2020-02" db="EMBL/GenBank/DDBJ databases">
        <title>Acidophilic actinobacteria isolated from forest soil.</title>
        <authorList>
            <person name="Golinska P."/>
        </authorList>
    </citation>
    <scope>NUCLEOTIDE SEQUENCE [LARGE SCALE GENOMIC DNA]</scope>
    <source>
        <strain evidence="7 8">NL8</strain>
    </source>
</reference>
<dbReference type="CDD" id="cd03268">
    <property type="entry name" value="ABC_BcrA_bacitracin_resist"/>
    <property type="match status" value="1"/>
</dbReference>
<dbReference type="EMBL" id="JAAFYZ010000055">
    <property type="protein sequence ID" value="MBS2548727.1"/>
    <property type="molecule type" value="Genomic_DNA"/>
</dbReference>
<comment type="caution">
    <text evidence="7">The sequence shown here is derived from an EMBL/GenBank/DDBJ whole genome shotgun (WGS) entry which is preliminary data.</text>
</comment>
<protein>
    <submittedName>
        <fullName evidence="7">ABC transporter ATP-binding protein</fullName>
    </submittedName>
</protein>
<organism evidence="7 8">
    <name type="scientific">Catenulispora pinistramenti</name>
    <dbReference type="NCBI Taxonomy" id="2705254"/>
    <lineage>
        <taxon>Bacteria</taxon>
        <taxon>Bacillati</taxon>
        <taxon>Actinomycetota</taxon>
        <taxon>Actinomycetes</taxon>
        <taxon>Catenulisporales</taxon>
        <taxon>Catenulisporaceae</taxon>
        <taxon>Catenulispora</taxon>
    </lineage>
</organism>
<name>A0ABS5KRQ3_9ACTN</name>
<keyword evidence="2" id="KW-0813">Transport</keyword>
<dbReference type="RefSeq" id="WP_212010308.1">
    <property type="nucleotide sequence ID" value="NZ_JAAFYZ010000055.1"/>
</dbReference>
<feature type="domain" description="ABC transporter" evidence="6">
    <location>
        <begin position="2"/>
        <end position="227"/>
    </location>
</feature>
<evidence type="ECO:0000313" key="7">
    <source>
        <dbReference type="EMBL" id="MBS2548727.1"/>
    </source>
</evidence>
<evidence type="ECO:0000256" key="4">
    <source>
        <dbReference type="ARBA" id="ARBA00022840"/>
    </source>
</evidence>
<dbReference type="InterPro" id="IPR003593">
    <property type="entry name" value="AAA+_ATPase"/>
</dbReference>
<evidence type="ECO:0000256" key="5">
    <source>
        <dbReference type="SAM" id="MobiDB-lite"/>
    </source>
</evidence>
<accession>A0ABS5KRQ3</accession>
<proteinExistence type="inferred from homology"/>
<dbReference type="Gene3D" id="3.40.50.300">
    <property type="entry name" value="P-loop containing nucleotide triphosphate hydrolases"/>
    <property type="match status" value="1"/>
</dbReference>
<comment type="similarity">
    <text evidence="1">Belongs to the ABC transporter superfamily.</text>
</comment>
<dbReference type="PROSITE" id="PS50893">
    <property type="entry name" value="ABC_TRANSPORTER_2"/>
    <property type="match status" value="1"/>
</dbReference>
<dbReference type="Pfam" id="PF00005">
    <property type="entry name" value="ABC_tran"/>
    <property type="match status" value="1"/>
</dbReference>
<keyword evidence="3" id="KW-0547">Nucleotide-binding</keyword>
<dbReference type="InterPro" id="IPR003439">
    <property type="entry name" value="ABC_transporter-like_ATP-bd"/>
</dbReference>
<evidence type="ECO:0000256" key="3">
    <source>
        <dbReference type="ARBA" id="ARBA00022741"/>
    </source>
</evidence>
<dbReference type="PANTHER" id="PTHR43335:SF4">
    <property type="entry name" value="ABC TRANSPORTER, ATP-BINDING PROTEIN"/>
    <property type="match status" value="1"/>
</dbReference>
<dbReference type="Proteomes" id="UP000730482">
    <property type="component" value="Unassembled WGS sequence"/>
</dbReference>